<dbReference type="Gene3D" id="3.40.50.1820">
    <property type="entry name" value="alpha/beta hydrolase"/>
    <property type="match status" value="1"/>
</dbReference>
<gene>
    <name evidence="4" type="ORF">BDV28DRAFT_144943</name>
</gene>
<evidence type="ECO:0000313" key="5">
    <source>
        <dbReference type="Proteomes" id="UP000327118"/>
    </source>
</evidence>
<dbReference type="EMBL" id="ML739036">
    <property type="protein sequence ID" value="KAE8356618.1"/>
    <property type="molecule type" value="Genomic_DNA"/>
</dbReference>
<dbReference type="PANTHER" id="PTHR46118:SF4">
    <property type="entry name" value="PROTEIN ABHD11"/>
    <property type="match status" value="1"/>
</dbReference>
<dbReference type="OrthoDB" id="8119704at2759"/>
<accession>A0A5N6ZGW4</accession>
<dbReference type="GO" id="GO:0005739">
    <property type="term" value="C:mitochondrion"/>
    <property type="evidence" value="ECO:0007669"/>
    <property type="project" value="TreeGrafter"/>
</dbReference>
<proteinExistence type="inferred from homology"/>
<protein>
    <submittedName>
        <fullName evidence="4">Alpha/Beta hydrolase protein</fullName>
    </submittedName>
</protein>
<keyword evidence="5" id="KW-1185">Reference proteome</keyword>
<dbReference type="InterPro" id="IPR029058">
    <property type="entry name" value="AB_hydrolase_fold"/>
</dbReference>
<feature type="domain" description="AB hydrolase-1" evidence="3">
    <location>
        <begin position="42"/>
        <end position="277"/>
    </location>
</feature>
<dbReference type="FunFam" id="3.40.50.1820:FF:000039">
    <property type="entry name" value="Esterase ybfF"/>
    <property type="match status" value="1"/>
</dbReference>
<dbReference type="PANTHER" id="PTHR46118">
    <property type="entry name" value="PROTEIN ABHD11"/>
    <property type="match status" value="1"/>
</dbReference>
<comment type="similarity">
    <text evidence="1">Belongs to the AB hydrolase superfamily.</text>
</comment>
<organism evidence="4 5">
    <name type="scientific">Aspergillus coremiiformis</name>
    <dbReference type="NCBI Taxonomy" id="138285"/>
    <lineage>
        <taxon>Eukaryota</taxon>
        <taxon>Fungi</taxon>
        <taxon>Dikarya</taxon>
        <taxon>Ascomycota</taxon>
        <taxon>Pezizomycotina</taxon>
        <taxon>Eurotiomycetes</taxon>
        <taxon>Eurotiomycetidae</taxon>
        <taxon>Eurotiales</taxon>
        <taxon>Aspergillaceae</taxon>
        <taxon>Aspergillus</taxon>
        <taxon>Aspergillus subgen. Circumdati</taxon>
    </lineage>
</organism>
<evidence type="ECO:0000256" key="1">
    <source>
        <dbReference type="ARBA" id="ARBA00008645"/>
    </source>
</evidence>
<dbReference type="Pfam" id="PF00561">
    <property type="entry name" value="Abhydrolase_1"/>
    <property type="match status" value="1"/>
</dbReference>
<evidence type="ECO:0000259" key="3">
    <source>
        <dbReference type="Pfam" id="PF00561"/>
    </source>
</evidence>
<dbReference type="GO" id="GO:0052689">
    <property type="term" value="F:carboxylic ester hydrolase activity"/>
    <property type="evidence" value="ECO:0007669"/>
    <property type="project" value="TreeGrafter"/>
</dbReference>
<dbReference type="Proteomes" id="UP000327118">
    <property type="component" value="Unassembled WGS sequence"/>
</dbReference>
<dbReference type="SUPFAM" id="SSF53474">
    <property type="entry name" value="alpha/beta-Hydrolases"/>
    <property type="match status" value="1"/>
</dbReference>
<evidence type="ECO:0000313" key="4">
    <source>
        <dbReference type="EMBL" id="KAE8356618.1"/>
    </source>
</evidence>
<sequence>MLPFRVTLRGASNIRTFSTSRVLRSDLSYQVLGPEKEEASRNPIIFLHGLFGSKQNNRSISKALARDLKRQVFIVDLRNHGQSFHSEDHTYSAMAEDVVKFIHQQKLNKCVLIGHSMGAKTAMTVALDSPGLVSALVSVDNAPVNAPLKGDFDKYVRGMQHIEAQNVAKLSDADGILKDYEESVPIRQFLLTNLVRGEDGVMKFRVPVSTLGDALAEIADFPYVEPGSITYDGPTLFVRGTRSRYISDDTIPAIKKFFPRAQIADVEAGHWLISENPEAFRRKVVAFLQEAS</sequence>
<evidence type="ECO:0000256" key="2">
    <source>
        <dbReference type="ARBA" id="ARBA00022801"/>
    </source>
</evidence>
<dbReference type="AlphaFoldDB" id="A0A5N6ZGW4"/>
<keyword evidence="2 4" id="KW-0378">Hydrolase</keyword>
<dbReference type="InterPro" id="IPR000073">
    <property type="entry name" value="AB_hydrolase_1"/>
</dbReference>
<reference evidence="5" key="1">
    <citation type="submission" date="2019-04" db="EMBL/GenBank/DDBJ databases">
        <title>Friends and foes A comparative genomics studyof 23 Aspergillus species from section Flavi.</title>
        <authorList>
            <consortium name="DOE Joint Genome Institute"/>
            <person name="Kjaerbolling I."/>
            <person name="Vesth T."/>
            <person name="Frisvad J.C."/>
            <person name="Nybo J.L."/>
            <person name="Theobald S."/>
            <person name="Kildgaard S."/>
            <person name="Isbrandt T."/>
            <person name="Kuo A."/>
            <person name="Sato A."/>
            <person name="Lyhne E.K."/>
            <person name="Kogle M.E."/>
            <person name="Wiebenga A."/>
            <person name="Kun R.S."/>
            <person name="Lubbers R.J."/>
            <person name="Makela M.R."/>
            <person name="Barry K."/>
            <person name="Chovatia M."/>
            <person name="Clum A."/>
            <person name="Daum C."/>
            <person name="Haridas S."/>
            <person name="He G."/>
            <person name="LaButti K."/>
            <person name="Lipzen A."/>
            <person name="Mondo S."/>
            <person name="Riley R."/>
            <person name="Salamov A."/>
            <person name="Simmons B.A."/>
            <person name="Magnuson J.K."/>
            <person name="Henrissat B."/>
            <person name="Mortensen U.H."/>
            <person name="Larsen T.O."/>
            <person name="Devries R.P."/>
            <person name="Grigoriev I.V."/>
            <person name="Machida M."/>
            <person name="Baker S.E."/>
            <person name="Andersen M.R."/>
        </authorList>
    </citation>
    <scope>NUCLEOTIDE SEQUENCE [LARGE SCALE GENOMIC DNA]</scope>
    <source>
        <strain evidence="5">CBS 553.77</strain>
    </source>
</reference>
<name>A0A5N6ZGW4_9EURO</name>